<feature type="domain" description="HTH lysR-type" evidence="5">
    <location>
        <begin position="5"/>
        <end position="62"/>
    </location>
</feature>
<evidence type="ECO:0000313" key="6">
    <source>
        <dbReference type="EMBL" id="KHJ65801.1"/>
    </source>
</evidence>
<dbReference type="SUPFAM" id="SSF53850">
    <property type="entry name" value="Periplasmic binding protein-like II"/>
    <property type="match status" value="1"/>
</dbReference>
<keyword evidence="3" id="KW-0238">DNA-binding</keyword>
<dbReference type="GO" id="GO:0003700">
    <property type="term" value="F:DNA-binding transcription factor activity"/>
    <property type="evidence" value="ECO:0007669"/>
    <property type="project" value="InterPro"/>
</dbReference>
<keyword evidence="2" id="KW-0805">Transcription regulation</keyword>
<dbReference type="GO" id="GO:0043565">
    <property type="term" value="F:sequence-specific DNA binding"/>
    <property type="evidence" value="ECO:0007669"/>
    <property type="project" value="TreeGrafter"/>
</dbReference>
<evidence type="ECO:0000259" key="5">
    <source>
        <dbReference type="PROSITE" id="PS50931"/>
    </source>
</evidence>
<reference evidence="6 7" key="1">
    <citation type="submission" date="2014-11" db="EMBL/GenBank/DDBJ databases">
        <title>Genome sequencing of Pantoea rodasii ND03.</title>
        <authorList>
            <person name="Muhamad Yunos N.Y."/>
            <person name="Chan K.-G."/>
        </authorList>
    </citation>
    <scope>NUCLEOTIDE SEQUENCE [LARGE SCALE GENOMIC DNA]</scope>
    <source>
        <strain evidence="6 7">ND03</strain>
    </source>
</reference>
<dbReference type="GO" id="GO:0006351">
    <property type="term" value="P:DNA-templated transcription"/>
    <property type="evidence" value="ECO:0007669"/>
    <property type="project" value="TreeGrafter"/>
</dbReference>
<sequence>MDNSDNLTAMMLFARVVERQSFSEAARTLGISKSHVSREIARLEVRLGIKLLQRTTRKVVLTELGQAYYPFCTRMLEEMHRADAFVQQVHQLPAGNVRLQAPITFGCQCVVPTLNNFIRRHIHINVDLELTTSDDPQPSADVAIVIRARPPEVANFRELSTIEWGLYATPDYLAAHPAIDHPERLTRHDLLLFHGPAHTAALPFRRDKQRLALDVHSRFRANNSMALLNAALAGTGIAYLPAYMTQEALGCGEIQQVLPEWQMDRLHSYLLLKEQPQPSSPVTLLCDALINTLGEG</sequence>
<dbReference type="Proteomes" id="UP000030853">
    <property type="component" value="Unassembled WGS sequence"/>
</dbReference>
<comment type="caution">
    <text evidence="6">The sequence shown here is derived from an EMBL/GenBank/DDBJ whole genome shotgun (WGS) entry which is preliminary data.</text>
</comment>
<dbReference type="CDD" id="cd08422">
    <property type="entry name" value="PBP2_CrgA_like"/>
    <property type="match status" value="1"/>
</dbReference>
<dbReference type="Gene3D" id="3.40.190.290">
    <property type="match status" value="1"/>
</dbReference>
<protein>
    <submittedName>
        <fullName evidence="6">LysR family transcriptional regulator</fullName>
    </submittedName>
</protein>
<proteinExistence type="inferred from homology"/>
<comment type="similarity">
    <text evidence="1">Belongs to the LysR transcriptional regulatory family.</text>
</comment>
<dbReference type="InterPro" id="IPR005119">
    <property type="entry name" value="LysR_subst-bd"/>
</dbReference>
<evidence type="ECO:0000256" key="3">
    <source>
        <dbReference type="ARBA" id="ARBA00023125"/>
    </source>
</evidence>
<dbReference type="PRINTS" id="PR00039">
    <property type="entry name" value="HTHLYSR"/>
</dbReference>
<dbReference type="RefSeq" id="WP_039335857.1">
    <property type="nucleotide sequence ID" value="NZ_JTJJ01000105.1"/>
</dbReference>
<organism evidence="6 7">
    <name type="scientific">Pantoea rodasii</name>
    <dbReference type="NCBI Taxonomy" id="1076549"/>
    <lineage>
        <taxon>Bacteria</taxon>
        <taxon>Pseudomonadati</taxon>
        <taxon>Pseudomonadota</taxon>
        <taxon>Gammaproteobacteria</taxon>
        <taxon>Enterobacterales</taxon>
        <taxon>Erwiniaceae</taxon>
        <taxon>Pantoea</taxon>
    </lineage>
</organism>
<accession>A0A0B1R284</accession>
<keyword evidence="4" id="KW-0804">Transcription</keyword>
<dbReference type="InterPro" id="IPR000847">
    <property type="entry name" value="LysR_HTH_N"/>
</dbReference>
<dbReference type="Gene3D" id="1.10.10.10">
    <property type="entry name" value="Winged helix-like DNA-binding domain superfamily/Winged helix DNA-binding domain"/>
    <property type="match status" value="1"/>
</dbReference>
<dbReference type="InterPro" id="IPR036390">
    <property type="entry name" value="WH_DNA-bd_sf"/>
</dbReference>
<dbReference type="InterPro" id="IPR036388">
    <property type="entry name" value="WH-like_DNA-bd_sf"/>
</dbReference>
<dbReference type="EMBL" id="JTJJ01000105">
    <property type="protein sequence ID" value="KHJ65801.1"/>
    <property type="molecule type" value="Genomic_DNA"/>
</dbReference>
<dbReference type="SUPFAM" id="SSF46785">
    <property type="entry name" value="Winged helix' DNA-binding domain"/>
    <property type="match status" value="1"/>
</dbReference>
<dbReference type="InterPro" id="IPR058163">
    <property type="entry name" value="LysR-type_TF_proteobact-type"/>
</dbReference>
<dbReference type="Pfam" id="PF00126">
    <property type="entry name" value="HTH_1"/>
    <property type="match status" value="1"/>
</dbReference>
<dbReference type="PANTHER" id="PTHR30537:SF3">
    <property type="entry name" value="TRANSCRIPTIONAL REGULATORY PROTEIN"/>
    <property type="match status" value="1"/>
</dbReference>
<dbReference type="PROSITE" id="PS50931">
    <property type="entry name" value="HTH_LYSR"/>
    <property type="match status" value="1"/>
</dbReference>
<evidence type="ECO:0000313" key="7">
    <source>
        <dbReference type="Proteomes" id="UP000030853"/>
    </source>
</evidence>
<dbReference type="PANTHER" id="PTHR30537">
    <property type="entry name" value="HTH-TYPE TRANSCRIPTIONAL REGULATOR"/>
    <property type="match status" value="1"/>
</dbReference>
<dbReference type="AlphaFoldDB" id="A0A0B1R284"/>
<evidence type="ECO:0000256" key="2">
    <source>
        <dbReference type="ARBA" id="ARBA00023015"/>
    </source>
</evidence>
<gene>
    <name evidence="6" type="ORF">QU24_22700</name>
</gene>
<dbReference type="FunFam" id="1.10.10.10:FF:000001">
    <property type="entry name" value="LysR family transcriptional regulator"/>
    <property type="match status" value="1"/>
</dbReference>
<dbReference type="Pfam" id="PF03466">
    <property type="entry name" value="LysR_substrate"/>
    <property type="match status" value="1"/>
</dbReference>
<evidence type="ECO:0000256" key="4">
    <source>
        <dbReference type="ARBA" id="ARBA00023163"/>
    </source>
</evidence>
<name>A0A0B1R284_9GAMM</name>
<evidence type="ECO:0000256" key="1">
    <source>
        <dbReference type="ARBA" id="ARBA00009437"/>
    </source>
</evidence>